<protein>
    <recommendedName>
        <fullName evidence="3">Resolvase/invertase-type recombinase catalytic domain-containing protein</fullName>
    </recommendedName>
</protein>
<reference evidence="1 2" key="1">
    <citation type="submission" date="2023-12" db="EMBL/GenBank/DDBJ databases">
        <title>Novel species of the genus Arcicella isolated from rivers.</title>
        <authorList>
            <person name="Lu H."/>
        </authorList>
    </citation>
    <scope>NUCLEOTIDE SEQUENCE [LARGE SCALE GENOMIC DNA]</scope>
    <source>
        <strain evidence="1 2">DC25W</strain>
    </source>
</reference>
<proteinExistence type="predicted"/>
<accession>A0ABU5SR12</accession>
<dbReference type="Proteomes" id="UP001302222">
    <property type="component" value="Unassembled WGS sequence"/>
</dbReference>
<keyword evidence="2" id="KW-1185">Reference proteome</keyword>
<sequence length="80" mass="9005">MVNNLDNVRKIGEIINQLSAGNSVLLSEFSRLARSMQIFAEKVLGKKIILVEFEKLLTLVKEGEVIIVWIPIFTYASKIA</sequence>
<dbReference type="EMBL" id="JAYGIM010000027">
    <property type="protein sequence ID" value="MEA5429698.1"/>
    <property type="molecule type" value="Genomic_DNA"/>
</dbReference>
<name>A0ABU5SR12_9BACT</name>
<organism evidence="1 2">
    <name type="scientific">Arcicella lustrica</name>
    <dbReference type="NCBI Taxonomy" id="2984196"/>
    <lineage>
        <taxon>Bacteria</taxon>
        <taxon>Pseudomonadati</taxon>
        <taxon>Bacteroidota</taxon>
        <taxon>Cytophagia</taxon>
        <taxon>Cytophagales</taxon>
        <taxon>Flectobacillaceae</taxon>
        <taxon>Arcicella</taxon>
    </lineage>
</organism>
<dbReference type="RefSeq" id="WP_323689802.1">
    <property type="nucleotide sequence ID" value="NZ_JAYGIM010000027.1"/>
</dbReference>
<comment type="caution">
    <text evidence="1">The sequence shown here is derived from an EMBL/GenBank/DDBJ whole genome shotgun (WGS) entry which is preliminary data.</text>
</comment>
<evidence type="ECO:0000313" key="2">
    <source>
        <dbReference type="Proteomes" id="UP001302222"/>
    </source>
</evidence>
<evidence type="ECO:0000313" key="1">
    <source>
        <dbReference type="EMBL" id="MEA5429698.1"/>
    </source>
</evidence>
<gene>
    <name evidence="1" type="ORF">VB798_24100</name>
</gene>
<evidence type="ECO:0008006" key="3">
    <source>
        <dbReference type="Google" id="ProtNLM"/>
    </source>
</evidence>